<sequence length="159" mass="18126">MKKVGLGKVVVSLLRSDEETTANKKLAKDLQLKLAGREDGIQFRDDKHYKINGKAKMTARRKALCMEFDMCQSRKDVIRARAKLIEREHRQKMKTKLKQMKVLQKKSASRHNSQRGTSKLDVPDVVVRNLGNHFRDLNMSAVPDPVGNLGNHFGDLKMS</sequence>
<organism evidence="1 2">
    <name type="scientific">Coptis chinensis</name>
    <dbReference type="NCBI Taxonomy" id="261450"/>
    <lineage>
        <taxon>Eukaryota</taxon>
        <taxon>Viridiplantae</taxon>
        <taxon>Streptophyta</taxon>
        <taxon>Embryophyta</taxon>
        <taxon>Tracheophyta</taxon>
        <taxon>Spermatophyta</taxon>
        <taxon>Magnoliopsida</taxon>
        <taxon>Ranunculales</taxon>
        <taxon>Ranunculaceae</taxon>
        <taxon>Coptidoideae</taxon>
        <taxon>Coptis</taxon>
    </lineage>
</organism>
<keyword evidence="2" id="KW-1185">Reference proteome</keyword>
<evidence type="ECO:0000313" key="2">
    <source>
        <dbReference type="Proteomes" id="UP000631114"/>
    </source>
</evidence>
<dbReference type="EMBL" id="JADFTS010000004">
    <property type="protein sequence ID" value="KAF9612364.1"/>
    <property type="molecule type" value="Genomic_DNA"/>
</dbReference>
<evidence type="ECO:0000313" key="1">
    <source>
        <dbReference type="EMBL" id="KAF9612364.1"/>
    </source>
</evidence>
<accession>A0A835I8M3</accession>
<gene>
    <name evidence="1" type="ORF">IFM89_039082</name>
</gene>
<name>A0A835I8M3_9MAGN</name>
<reference evidence="1 2" key="1">
    <citation type="submission" date="2020-10" db="EMBL/GenBank/DDBJ databases">
        <title>The Coptis chinensis genome and diversification of protoberbering-type alkaloids.</title>
        <authorList>
            <person name="Wang B."/>
            <person name="Shu S."/>
            <person name="Song C."/>
            <person name="Liu Y."/>
        </authorList>
    </citation>
    <scope>NUCLEOTIDE SEQUENCE [LARGE SCALE GENOMIC DNA]</scope>
    <source>
        <strain evidence="1">HL-2020</strain>
        <tissue evidence="1">Leaf</tissue>
    </source>
</reference>
<protein>
    <submittedName>
        <fullName evidence="1">Uncharacterized protein</fullName>
    </submittedName>
</protein>
<dbReference type="Proteomes" id="UP000631114">
    <property type="component" value="Unassembled WGS sequence"/>
</dbReference>
<comment type="caution">
    <text evidence="1">The sequence shown here is derived from an EMBL/GenBank/DDBJ whole genome shotgun (WGS) entry which is preliminary data.</text>
</comment>
<dbReference type="AlphaFoldDB" id="A0A835I8M3"/>
<proteinExistence type="predicted"/>